<accession>A0A7R8ZZQ9</accession>
<dbReference type="AlphaFoldDB" id="A0A7R8ZZQ9"/>
<dbReference type="SUPFAM" id="SSF55620">
    <property type="entry name" value="Tetrahydrobiopterin biosynthesis enzymes-like"/>
    <property type="match status" value="1"/>
</dbReference>
<sequence length="208" mass="23603">MFEGQNGKLNQIIDEMGDDHISGSAENPIRKDAFELSENDKIASIEKDVANILHTLGMDLGDDSLSGTPLRVAKMFVKEIFGGLNPERKPKLSTFENSFKGLIDYDKYRNNYDYNKAVYLMSKFELLENGFVMLKEDPSYASPIATLFYEYYEKRDALRNKLEADSQLIQCIVGNGSDSEYVPFGQTQKPQLDDYADGVDTFEFLVKL</sequence>
<dbReference type="Gene3D" id="1.10.286.10">
    <property type="match status" value="1"/>
</dbReference>
<dbReference type="EMBL" id="OB691800">
    <property type="protein sequence ID" value="CAD7237771.1"/>
    <property type="molecule type" value="Genomic_DNA"/>
</dbReference>
<dbReference type="InterPro" id="IPR043134">
    <property type="entry name" value="GTP-CH-I_N"/>
</dbReference>
<protein>
    <submittedName>
        <fullName evidence="1">Uncharacterized protein</fullName>
    </submittedName>
</protein>
<gene>
    <name evidence="1" type="ORF">CTOB1V02_LOCUS15586</name>
</gene>
<organism evidence="1">
    <name type="scientific">Cyprideis torosa</name>
    <dbReference type="NCBI Taxonomy" id="163714"/>
    <lineage>
        <taxon>Eukaryota</taxon>
        <taxon>Metazoa</taxon>
        <taxon>Ecdysozoa</taxon>
        <taxon>Arthropoda</taxon>
        <taxon>Crustacea</taxon>
        <taxon>Oligostraca</taxon>
        <taxon>Ostracoda</taxon>
        <taxon>Podocopa</taxon>
        <taxon>Podocopida</taxon>
        <taxon>Cytherocopina</taxon>
        <taxon>Cytheroidea</taxon>
        <taxon>Cytherideidae</taxon>
        <taxon>Cyprideis</taxon>
    </lineage>
</organism>
<proteinExistence type="predicted"/>
<evidence type="ECO:0000313" key="1">
    <source>
        <dbReference type="EMBL" id="CAD7237771.1"/>
    </source>
</evidence>
<name>A0A7R8ZZQ9_9CRUS</name>
<reference evidence="1" key="1">
    <citation type="submission" date="2020-11" db="EMBL/GenBank/DDBJ databases">
        <authorList>
            <person name="Tran Van P."/>
        </authorList>
    </citation>
    <scope>NUCLEOTIDE SEQUENCE</scope>
</reference>